<gene>
    <name evidence="1" type="ORF">H5410_046429</name>
</gene>
<dbReference type="PANTHER" id="PTHR33233">
    <property type="entry name" value="ENDONUCLEASE/EXONUCLEASE/PHOSPHATASE"/>
    <property type="match status" value="1"/>
</dbReference>
<dbReference type="Proteomes" id="UP000824120">
    <property type="component" value="Chromosome 9"/>
</dbReference>
<evidence type="ECO:0000313" key="2">
    <source>
        <dbReference type="Proteomes" id="UP000824120"/>
    </source>
</evidence>
<dbReference type="OrthoDB" id="1305211at2759"/>
<keyword evidence="2" id="KW-1185">Reference proteome</keyword>
<dbReference type="AlphaFoldDB" id="A0A9J5XC84"/>
<accession>A0A9J5XC84</accession>
<dbReference type="PANTHER" id="PTHR33233:SF17">
    <property type="entry name" value="DUF4283 DOMAIN-CONTAINING PROTEIN"/>
    <property type="match status" value="1"/>
</dbReference>
<sequence>MYTTGEPDVGEPWPGLMLVAKGMNLSYIPCVIQEGEVVVQLTEEDRRMRYGHKKIYWKPVEFFQKAKVFLHNDGYFEPVILKSWAPNFNFKEGVLHIIPLWVKLPNLPLNCWTATTLNKIGSGIGKTLCANAYTSNMEQISYARVLVETDVTQQMKERIVRLRCRTLQGGQVIKDENLHVEKRRGKKVWRQARVLDPNTNPLIDDKGRYKAQLVGEGEKRKGKFQEEQ</sequence>
<protein>
    <recommendedName>
        <fullName evidence="3">DUF4283 domain-containing protein</fullName>
    </recommendedName>
</protein>
<proteinExistence type="predicted"/>
<evidence type="ECO:0008006" key="3">
    <source>
        <dbReference type="Google" id="ProtNLM"/>
    </source>
</evidence>
<evidence type="ECO:0000313" key="1">
    <source>
        <dbReference type="EMBL" id="KAG5585995.1"/>
    </source>
</evidence>
<dbReference type="EMBL" id="JACXVP010000009">
    <property type="protein sequence ID" value="KAG5585995.1"/>
    <property type="molecule type" value="Genomic_DNA"/>
</dbReference>
<name>A0A9J5XC84_SOLCO</name>
<reference evidence="1 2" key="1">
    <citation type="submission" date="2020-09" db="EMBL/GenBank/DDBJ databases">
        <title>De no assembly of potato wild relative species, Solanum commersonii.</title>
        <authorList>
            <person name="Cho K."/>
        </authorList>
    </citation>
    <scope>NUCLEOTIDE SEQUENCE [LARGE SCALE GENOMIC DNA]</scope>
    <source>
        <strain evidence="1">LZ3.2</strain>
        <tissue evidence="1">Leaf</tissue>
    </source>
</reference>
<comment type="caution">
    <text evidence="1">The sequence shown here is derived from an EMBL/GenBank/DDBJ whole genome shotgun (WGS) entry which is preliminary data.</text>
</comment>
<organism evidence="1 2">
    <name type="scientific">Solanum commersonii</name>
    <name type="common">Commerson's wild potato</name>
    <name type="synonym">Commerson's nightshade</name>
    <dbReference type="NCBI Taxonomy" id="4109"/>
    <lineage>
        <taxon>Eukaryota</taxon>
        <taxon>Viridiplantae</taxon>
        <taxon>Streptophyta</taxon>
        <taxon>Embryophyta</taxon>
        <taxon>Tracheophyta</taxon>
        <taxon>Spermatophyta</taxon>
        <taxon>Magnoliopsida</taxon>
        <taxon>eudicotyledons</taxon>
        <taxon>Gunneridae</taxon>
        <taxon>Pentapetalae</taxon>
        <taxon>asterids</taxon>
        <taxon>lamiids</taxon>
        <taxon>Solanales</taxon>
        <taxon>Solanaceae</taxon>
        <taxon>Solanoideae</taxon>
        <taxon>Solaneae</taxon>
        <taxon>Solanum</taxon>
    </lineage>
</organism>